<dbReference type="PANTHER" id="PTHR19282">
    <property type="entry name" value="TETRASPANIN"/>
    <property type="match status" value="1"/>
</dbReference>
<dbReference type="InterPro" id="IPR018499">
    <property type="entry name" value="Tetraspanin/Peripherin"/>
</dbReference>
<evidence type="ECO:0000313" key="7">
    <source>
        <dbReference type="EMBL" id="KAK7488845.1"/>
    </source>
</evidence>
<feature type="compositionally biased region" description="Pro residues" evidence="5">
    <location>
        <begin position="308"/>
        <end position="321"/>
    </location>
</feature>
<dbReference type="PANTHER" id="PTHR19282:SF544">
    <property type="entry name" value="TETRASPANIN"/>
    <property type="match status" value="1"/>
</dbReference>
<evidence type="ECO:0000256" key="5">
    <source>
        <dbReference type="SAM" id="MobiDB-lite"/>
    </source>
</evidence>
<keyword evidence="8" id="KW-1185">Reference proteome</keyword>
<feature type="transmembrane region" description="Helical" evidence="6">
    <location>
        <begin position="237"/>
        <end position="263"/>
    </location>
</feature>
<gene>
    <name evidence="7" type="ORF">BaRGS_00019980</name>
</gene>
<evidence type="ECO:0000256" key="6">
    <source>
        <dbReference type="SAM" id="Phobius"/>
    </source>
</evidence>
<dbReference type="EMBL" id="JACVVK020000146">
    <property type="protein sequence ID" value="KAK7488845.1"/>
    <property type="molecule type" value="Genomic_DNA"/>
</dbReference>
<dbReference type="Pfam" id="PF00335">
    <property type="entry name" value="Tetraspanin"/>
    <property type="match status" value="1"/>
</dbReference>
<dbReference type="CDD" id="cd03127">
    <property type="entry name" value="tetraspanin_LEL"/>
    <property type="match status" value="1"/>
</dbReference>
<reference evidence="7 8" key="1">
    <citation type="journal article" date="2023" name="Sci. Data">
        <title>Genome assembly of the Korean intertidal mud-creeper Batillaria attramentaria.</title>
        <authorList>
            <person name="Patra A.K."/>
            <person name="Ho P.T."/>
            <person name="Jun S."/>
            <person name="Lee S.J."/>
            <person name="Kim Y."/>
            <person name="Won Y.J."/>
        </authorList>
    </citation>
    <scope>NUCLEOTIDE SEQUENCE [LARGE SCALE GENOMIC DNA]</scope>
    <source>
        <strain evidence="7">Wonlab-2016</strain>
    </source>
</reference>
<feature type="compositionally biased region" description="Pro residues" evidence="5">
    <location>
        <begin position="281"/>
        <end position="293"/>
    </location>
</feature>
<dbReference type="Gene3D" id="1.10.1450.10">
    <property type="entry name" value="Tetraspanin"/>
    <property type="match status" value="1"/>
</dbReference>
<evidence type="ECO:0008006" key="9">
    <source>
        <dbReference type="Google" id="ProtNLM"/>
    </source>
</evidence>
<feature type="transmembrane region" description="Helical" evidence="6">
    <location>
        <begin position="50"/>
        <end position="75"/>
    </location>
</feature>
<accession>A0ABD0KPW0</accession>
<organism evidence="7 8">
    <name type="scientific">Batillaria attramentaria</name>
    <dbReference type="NCBI Taxonomy" id="370345"/>
    <lineage>
        <taxon>Eukaryota</taxon>
        <taxon>Metazoa</taxon>
        <taxon>Spiralia</taxon>
        <taxon>Lophotrochozoa</taxon>
        <taxon>Mollusca</taxon>
        <taxon>Gastropoda</taxon>
        <taxon>Caenogastropoda</taxon>
        <taxon>Sorbeoconcha</taxon>
        <taxon>Cerithioidea</taxon>
        <taxon>Batillariidae</taxon>
        <taxon>Batillaria</taxon>
    </lineage>
</organism>
<dbReference type="AlphaFoldDB" id="A0ABD0KPW0"/>
<keyword evidence="3 6" id="KW-1133">Transmembrane helix</keyword>
<feature type="compositionally biased region" description="Polar residues" evidence="5">
    <location>
        <begin position="395"/>
        <end position="404"/>
    </location>
</feature>
<dbReference type="SUPFAM" id="SSF48652">
    <property type="entry name" value="Tetraspanin"/>
    <property type="match status" value="1"/>
</dbReference>
<dbReference type="InterPro" id="IPR008952">
    <property type="entry name" value="Tetraspanin_EC2_sf"/>
</dbReference>
<dbReference type="PRINTS" id="PR00259">
    <property type="entry name" value="TMFOUR"/>
</dbReference>
<comment type="caution">
    <text evidence="7">The sequence shown here is derived from an EMBL/GenBank/DDBJ whole genome shotgun (WGS) entry which is preliminary data.</text>
</comment>
<evidence type="ECO:0000313" key="8">
    <source>
        <dbReference type="Proteomes" id="UP001519460"/>
    </source>
</evidence>
<feature type="transmembrane region" description="Helical" evidence="6">
    <location>
        <begin position="95"/>
        <end position="118"/>
    </location>
</feature>
<protein>
    <recommendedName>
        <fullName evidence="9">Tetraspanin</fullName>
    </recommendedName>
</protein>
<keyword evidence="4 6" id="KW-0472">Membrane</keyword>
<keyword evidence="2 6" id="KW-0812">Transmembrane</keyword>
<feature type="compositionally biased region" description="Pro residues" evidence="5">
    <location>
        <begin position="340"/>
        <end position="351"/>
    </location>
</feature>
<feature type="region of interest" description="Disordered" evidence="5">
    <location>
        <begin position="268"/>
        <end position="404"/>
    </location>
</feature>
<evidence type="ECO:0000256" key="4">
    <source>
        <dbReference type="ARBA" id="ARBA00023136"/>
    </source>
</evidence>
<evidence type="ECO:0000256" key="3">
    <source>
        <dbReference type="ARBA" id="ARBA00022989"/>
    </source>
</evidence>
<dbReference type="GO" id="GO:0016020">
    <property type="term" value="C:membrane"/>
    <property type="evidence" value="ECO:0007669"/>
    <property type="project" value="UniProtKB-SubCell"/>
</dbReference>
<evidence type="ECO:0000256" key="2">
    <source>
        <dbReference type="ARBA" id="ARBA00022692"/>
    </source>
</evidence>
<dbReference type="Proteomes" id="UP001519460">
    <property type="component" value="Unassembled WGS sequence"/>
</dbReference>
<sequence>MAMSWMLLVAEQSGKLTLRLPSPHPGGTTRDATQRSETMEPSLLFKGCRAVFFVCNTLAILMGLTMMGSGIYMYANEARDYFNVLPPELEKMKHLRTVIIMSGVCTCFVATFGLCGVLQESQTTLMTYLIMTLALFIINMVVGSFALIFRGTMEENLGHMLGDSLKNERHWKSWFKLQAKLKCCGVNGYTDWREIRKDDTLPVSCCWLVVGTCRISQDHVHKEGCLYQITESLKGSIVTMGVVGCSLLVLQFLLLVATLIILVHLRKKASPGSESTTPSPQALPRPRNPPRPNSPRALHLTQCRSPRPDSPPPPNPQPPSPGHLISRGRAQQRRDVGKEPPSPPQSPPPPRSYSQGSLPVPDAAPPPSNGHEKGSRKYSNSQIAVRVLPPMPSELLTSAPSSKI</sequence>
<name>A0ABD0KPW0_9CAEN</name>
<evidence type="ECO:0000256" key="1">
    <source>
        <dbReference type="ARBA" id="ARBA00004141"/>
    </source>
</evidence>
<comment type="subcellular location">
    <subcellularLocation>
        <location evidence="1">Membrane</location>
        <topology evidence="1">Multi-pass membrane protein</topology>
    </subcellularLocation>
</comment>
<feature type="transmembrane region" description="Helical" evidence="6">
    <location>
        <begin position="125"/>
        <end position="149"/>
    </location>
</feature>
<proteinExistence type="predicted"/>